<feature type="region of interest" description="Disordered" evidence="1">
    <location>
        <begin position="237"/>
        <end position="267"/>
    </location>
</feature>
<comment type="caution">
    <text evidence="4">The sequence shown here is derived from an EMBL/GenBank/DDBJ whole genome shotgun (WGS) entry which is preliminary data.</text>
</comment>
<feature type="domain" description="DUF4142" evidence="3">
    <location>
        <begin position="63"/>
        <end position="188"/>
    </location>
</feature>
<sequence length="267" mass="27794">MRPRRPVPGRGILSGTGIIVSVLAGTVVALLVPLWSYADRPAAPAEPLSARTVATPYGPLSGQDRDFLTQVRLAGLWGAPAGERAEERGTTDAVRTAGRRLVDGYVFLDRRTRDVAARLGLPLPNEPTARQKQSLTTLDGAEGEEYDRLFANLPRLAYGQLLERVAQVRASTQNSLVRDLADDAATTVLGCVRALEATGDVDFASIARDLTAGADPADTAAASTAVPSMAAPGDIVPLTPSGGSAAPTYVLPPAASRPPPQSPTATP</sequence>
<evidence type="ECO:0000313" key="5">
    <source>
        <dbReference type="Proteomes" id="UP001500124"/>
    </source>
</evidence>
<proteinExistence type="predicted"/>
<name>A0ABP9JY67_9ACTN</name>
<evidence type="ECO:0000256" key="1">
    <source>
        <dbReference type="SAM" id="MobiDB-lite"/>
    </source>
</evidence>
<dbReference type="Pfam" id="PF13628">
    <property type="entry name" value="DUF4142"/>
    <property type="match status" value="1"/>
</dbReference>
<keyword evidence="2" id="KW-1133">Transmembrane helix</keyword>
<protein>
    <recommendedName>
        <fullName evidence="3">DUF4142 domain-containing protein</fullName>
    </recommendedName>
</protein>
<feature type="compositionally biased region" description="Pro residues" evidence="1">
    <location>
        <begin position="255"/>
        <end position="267"/>
    </location>
</feature>
<evidence type="ECO:0000313" key="4">
    <source>
        <dbReference type="EMBL" id="GAA5045215.1"/>
    </source>
</evidence>
<dbReference type="Proteomes" id="UP001500124">
    <property type="component" value="Unassembled WGS sequence"/>
</dbReference>
<organism evidence="4 5">
    <name type="scientific">Streptomyces similanensis</name>
    <dbReference type="NCBI Taxonomy" id="1274988"/>
    <lineage>
        <taxon>Bacteria</taxon>
        <taxon>Bacillati</taxon>
        <taxon>Actinomycetota</taxon>
        <taxon>Actinomycetes</taxon>
        <taxon>Kitasatosporales</taxon>
        <taxon>Streptomycetaceae</taxon>
        <taxon>Streptomyces</taxon>
    </lineage>
</organism>
<keyword evidence="2" id="KW-0472">Membrane</keyword>
<gene>
    <name evidence="4" type="ORF">GCM10023336_08650</name>
</gene>
<dbReference type="InterPro" id="IPR025419">
    <property type="entry name" value="DUF4142"/>
</dbReference>
<dbReference type="RefSeq" id="WP_345667071.1">
    <property type="nucleotide sequence ID" value="NZ_BAABKC010000011.1"/>
</dbReference>
<dbReference type="EMBL" id="BAABKC010000011">
    <property type="protein sequence ID" value="GAA5045215.1"/>
    <property type="molecule type" value="Genomic_DNA"/>
</dbReference>
<evidence type="ECO:0000256" key="2">
    <source>
        <dbReference type="SAM" id="Phobius"/>
    </source>
</evidence>
<evidence type="ECO:0000259" key="3">
    <source>
        <dbReference type="Pfam" id="PF13628"/>
    </source>
</evidence>
<feature type="transmembrane region" description="Helical" evidence="2">
    <location>
        <begin position="12"/>
        <end position="35"/>
    </location>
</feature>
<keyword evidence="2" id="KW-0812">Transmembrane</keyword>
<reference evidence="5" key="1">
    <citation type="journal article" date="2019" name="Int. J. Syst. Evol. Microbiol.">
        <title>The Global Catalogue of Microorganisms (GCM) 10K type strain sequencing project: providing services to taxonomists for standard genome sequencing and annotation.</title>
        <authorList>
            <consortium name="The Broad Institute Genomics Platform"/>
            <consortium name="The Broad Institute Genome Sequencing Center for Infectious Disease"/>
            <person name="Wu L."/>
            <person name="Ma J."/>
        </authorList>
    </citation>
    <scope>NUCLEOTIDE SEQUENCE [LARGE SCALE GENOMIC DNA]</scope>
    <source>
        <strain evidence="5">JCM 18410</strain>
    </source>
</reference>
<accession>A0ABP9JY67</accession>
<keyword evidence="5" id="KW-1185">Reference proteome</keyword>